<protein>
    <submittedName>
        <fullName evidence="3">Universal stress protein</fullName>
    </submittedName>
</protein>
<dbReference type="Gene3D" id="3.40.50.620">
    <property type="entry name" value="HUPs"/>
    <property type="match status" value="1"/>
</dbReference>
<comment type="caution">
    <text evidence="3">The sequence shown here is derived from an EMBL/GenBank/DDBJ whole genome shotgun (WGS) entry which is preliminary data.</text>
</comment>
<reference evidence="3" key="1">
    <citation type="submission" date="2023-07" db="EMBL/GenBank/DDBJ databases">
        <title>Between Cages and Wild: Unraveling the Impact of Captivity on Animal Microbiomes and Antimicrobial Resistance.</title>
        <authorList>
            <person name="Schmartz G.P."/>
            <person name="Rehner J."/>
            <person name="Schuff M.J."/>
            <person name="Becker S.L."/>
            <person name="Kravczyk M."/>
            <person name="Gurevich A."/>
            <person name="Francke R."/>
            <person name="Mueller R."/>
            <person name="Keller V."/>
            <person name="Keller A."/>
        </authorList>
    </citation>
    <scope>NUCLEOTIDE SEQUENCE</scope>
    <source>
        <strain evidence="3">S39M_St_73</strain>
    </source>
</reference>
<name>A0AA43UD52_9LACT</name>
<organism evidence="3 4">
    <name type="scientific">Atopococcus tabaci</name>
    <dbReference type="NCBI Taxonomy" id="269774"/>
    <lineage>
        <taxon>Bacteria</taxon>
        <taxon>Bacillati</taxon>
        <taxon>Bacillota</taxon>
        <taxon>Bacilli</taxon>
        <taxon>Lactobacillales</taxon>
        <taxon>Carnobacteriaceae</taxon>
        <taxon>Atopococcus</taxon>
    </lineage>
</organism>
<dbReference type="PANTHER" id="PTHR46268:SF6">
    <property type="entry name" value="UNIVERSAL STRESS PROTEIN UP12"/>
    <property type="match status" value="1"/>
</dbReference>
<dbReference type="PANTHER" id="PTHR46268">
    <property type="entry name" value="STRESS RESPONSE PROTEIN NHAX"/>
    <property type="match status" value="1"/>
</dbReference>
<evidence type="ECO:0000313" key="3">
    <source>
        <dbReference type="EMBL" id="MDO5457767.1"/>
    </source>
</evidence>
<evidence type="ECO:0000256" key="1">
    <source>
        <dbReference type="ARBA" id="ARBA00008791"/>
    </source>
</evidence>
<dbReference type="SUPFAM" id="SSF52402">
    <property type="entry name" value="Adenine nucleotide alpha hydrolases-like"/>
    <property type="match status" value="1"/>
</dbReference>
<dbReference type="PRINTS" id="PR01438">
    <property type="entry name" value="UNVRSLSTRESS"/>
</dbReference>
<dbReference type="CDD" id="cd00293">
    <property type="entry name" value="USP-like"/>
    <property type="match status" value="1"/>
</dbReference>
<comment type="similarity">
    <text evidence="1">Belongs to the universal stress protein A family.</text>
</comment>
<accession>A0AA43UD52</accession>
<keyword evidence="4" id="KW-1185">Reference proteome</keyword>
<sequence length="157" mass="17426">MTHTYKNILVGLDGSNQSEIALRKALGFAKETGAKLFLANVVDTSPISSFASRSETYEDLEDPKVMSALEDYRRFIKDEGYENVELLVEYGSPREMMAETLPKKYNIDLIMVGATGMGAVNRVFMGSVAEYITRNAITDVTVVRTPSFETVEPIRAV</sequence>
<dbReference type="InterPro" id="IPR006015">
    <property type="entry name" value="Universal_stress_UspA"/>
</dbReference>
<evidence type="ECO:0000259" key="2">
    <source>
        <dbReference type="Pfam" id="PF00582"/>
    </source>
</evidence>
<gene>
    <name evidence="3" type="ORF">Q4F26_05405</name>
</gene>
<dbReference type="EMBL" id="JAUNQW010000025">
    <property type="protein sequence ID" value="MDO5457767.1"/>
    <property type="molecule type" value="Genomic_DNA"/>
</dbReference>
<evidence type="ECO:0000313" key="4">
    <source>
        <dbReference type="Proteomes" id="UP001171751"/>
    </source>
</evidence>
<dbReference type="AlphaFoldDB" id="A0AA43UD52"/>
<proteinExistence type="inferred from homology"/>
<dbReference type="InterPro" id="IPR014729">
    <property type="entry name" value="Rossmann-like_a/b/a_fold"/>
</dbReference>
<dbReference type="Proteomes" id="UP001171751">
    <property type="component" value="Unassembled WGS sequence"/>
</dbReference>
<dbReference type="InterPro" id="IPR006016">
    <property type="entry name" value="UspA"/>
</dbReference>
<feature type="domain" description="UspA" evidence="2">
    <location>
        <begin position="5"/>
        <end position="144"/>
    </location>
</feature>
<dbReference type="Pfam" id="PF00582">
    <property type="entry name" value="Usp"/>
    <property type="match status" value="1"/>
</dbReference>